<proteinExistence type="inferred from homology"/>
<dbReference type="PANTHER" id="PTHR43720">
    <property type="entry name" value="2-AMINOMUCONIC SEMIALDEHYDE DEHYDROGENASE"/>
    <property type="match status" value="1"/>
</dbReference>
<dbReference type="InParanoid" id="Q6C9V7"/>
<reference evidence="7 8" key="1">
    <citation type="journal article" date="2004" name="Nature">
        <title>Genome evolution in yeasts.</title>
        <authorList>
            <consortium name="Genolevures"/>
            <person name="Dujon B."/>
            <person name="Sherman D."/>
            <person name="Fischer G."/>
            <person name="Durrens P."/>
            <person name="Casaregola S."/>
            <person name="Lafontaine I."/>
            <person name="de Montigny J."/>
            <person name="Marck C."/>
            <person name="Neuveglise C."/>
            <person name="Talla E."/>
            <person name="Goffard N."/>
            <person name="Frangeul L."/>
            <person name="Aigle M."/>
            <person name="Anthouard V."/>
            <person name="Babour A."/>
            <person name="Barbe V."/>
            <person name="Barnay S."/>
            <person name="Blanchin S."/>
            <person name="Beckerich J.M."/>
            <person name="Beyne E."/>
            <person name="Bleykasten C."/>
            <person name="Boisrame A."/>
            <person name="Boyer J."/>
            <person name="Cattolico L."/>
            <person name="Confanioleri F."/>
            <person name="de Daruvar A."/>
            <person name="Despons L."/>
            <person name="Fabre E."/>
            <person name="Fairhead C."/>
            <person name="Ferry-Dumazet H."/>
            <person name="Groppi A."/>
            <person name="Hantraye F."/>
            <person name="Hennequin C."/>
            <person name="Jauniaux N."/>
            <person name="Joyet P."/>
            <person name="Kachouri R."/>
            <person name="Kerrest A."/>
            <person name="Koszul R."/>
            <person name="Lemaire M."/>
            <person name="Lesur I."/>
            <person name="Ma L."/>
            <person name="Muller H."/>
            <person name="Nicaud J.M."/>
            <person name="Nikolski M."/>
            <person name="Oztas S."/>
            <person name="Ozier-Kalogeropoulos O."/>
            <person name="Pellenz S."/>
            <person name="Potier S."/>
            <person name="Richard G.F."/>
            <person name="Straub M.L."/>
            <person name="Suleau A."/>
            <person name="Swennene D."/>
            <person name="Tekaia F."/>
            <person name="Wesolowski-Louvel M."/>
            <person name="Westhof E."/>
            <person name="Wirth B."/>
            <person name="Zeniou-Meyer M."/>
            <person name="Zivanovic I."/>
            <person name="Bolotin-Fukuhara M."/>
            <person name="Thierry A."/>
            <person name="Bouchier C."/>
            <person name="Caudron B."/>
            <person name="Scarpelli C."/>
            <person name="Gaillardin C."/>
            <person name="Weissenbach J."/>
            <person name="Wincker P."/>
            <person name="Souciet J.L."/>
        </authorList>
    </citation>
    <scope>NUCLEOTIDE SEQUENCE [LARGE SCALE GENOMIC DNA]</scope>
    <source>
        <strain evidence="8">CLIB 122 / E 150</strain>
    </source>
</reference>
<dbReference type="GO" id="GO:0006598">
    <property type="term" value="P:polyamine catabolic process"/>
    <property type="evidence" value="ECO:0000318"/>
    <property type="project" value="GO_Central"/>
</dbReference>
<protein>
    <submittedName>
        <fullName evidence="7">YALI0D07942p</fullName>
    </submittedName>
</protein>
<dbReference type="InterPro" id="IPR029510">
    <property type="entry name" value="Ald_DH_CS_GLU"/>
</dbReference>
<dbReference type="InterPro" id="IPR016163">
    <property type="entry name" value="Ald_DH_C"/>
</dbReference>
<feature type="domain" description="Aldehyde dehydrogenase" evidence="6">
    <location>
        <begin position="23"/>
        <end position="486"/>
    </location>
</feature>
<feature type="active site" evidence="4">
    <location>
        <position position="260"/>
    </location>
</feature>
<evidence type="ECO:0000256" key="1">
    <source>
        <dbReference type="ARBA" id="ARBA00009986"/>
    </source>
</evidence>
<evidence type="ECO:0000256" key="5">
    <source>
        <dbReference type="RuleBase" id="RU003345"/>
    </source>
</evidence>
<dbReference type="HOGENOM" id="CLU_005391_0_1_1"/>
<dbReference type="FunCoup" id="Q6C9V7">
    <property type="interactions" value="313"/>
</dbReference>
<dbReference type="InterPro" id="IPR016161">
    <property type="entry name" value="Ald_DH/histidinol_DH"/>
</dbReference>
<dbReference type="InterPro" id="IPR015590">
    <property type="entry name" value="Aldehyde_DH_dom"/>
</dbReference>
<dbReference type="Proteomes" id="UP000001300">
    <property type="component" value="Chromosome D"/>
</dbReference>
<dbReference type="EMBL" id="CR382130">
    <property type="protein sequence ID" value="CAG80743.1"/>
    <property type="molecule type" value="Genomic_DNA"/>
</dbReference>
<keyword evidence="3" id="KW-0520">NAD</keyword>
<dbReference type="RefSeq" id="XP_502555.3">
    <property type="nucleotide sequence ID" value="XM_502555.3"/>
</dbReference>
<dbReference type="VEuPathDB" id="FungiDB:YALI0_D07942g"/>
<dbReference type="CDD" id="cd07144">
    <property type="entry name" value="ALDH_ALD2-YMR170C"/>
    <property type="match status" value="1"/>
</dbReference>
<dbReference type="GO" id="GO:0046394">
    <property type="term" value="P:carboxylic acid biosynthetic process"/>
    <property type="evidence" value="ECO:0007669"/>
    <property type="project" value="UniProtKB-ARBA"/>
</dbReference>
<evidence type="ECO:0000259" key="6">
    <source>
        <dbReference type="Pfam" id="PF00171"/>
    </source>
</evidence>
<dbReference type="PROSITE" id="PS00687">
    <property type="entry name" value="ALDEHYDE_DEHYDR_GLU"/>
    <property type="match status" value="1"/>
</dbReference>
<gene>
    <name evidence="7" type="ORF">YALI0_D07942g</name>
</gene>
<dbReference type="OrthoDB" id="310895at2759"/>
<evidence type="ECO:0000256" key="4">
    <source>
        <dbReference type="PROSITE-ProRule" id="PRU10007"/>
    </source>
</evidence>
<keyword evidence="8" id="KW-1185">Reference proteome</keyword>
<name>Q6C9V7_YARLI</name>
<dbReference type="OMA" id="GTYAINW"/>
<dbReference type="FunFam" id="3.40.605.10:FF:000026">
    <property type="entry name" value="Aldehyde dehydrogenase, putative"/>
    <property type="match status" value="1"/>
</dbReference>
<dbReference type="GO" id="GO:0004029">
    <property type="term" value="F:aldehyde dehydrogenase (NAD+) activity"/>
    <property type="evidence" value="ECO:0000318"/>
    <property type="project" value="GO_Central"/>
</dbReference>
<dbReference type="Gene3D" id="3.40.605.10">
    <property type="entry name" value="Aldehyde Dehydrogenase, Chain A, domain 1"/>
    <property type="match status" value="1"/>
</dbReference>
<dbReference type="FunFam" id="3.40.605.10:FF:000001">
    <property type="entry name" value="Aldehyde dehydrogenase 1"/>
    <property type="match status" value="1"/>
</dbReference>
<evidence type="ECO:0000256" key="2">
    <source>
        <dbReference type="ARBA" id="ARBA00023002"/>
    </source>
</evidence>
<dbReference type="Gene3D" id="3.40.309.10">
    <property type="entry name" value="Aldehyde Dehydrogenase, Chain A, domain 2"/>
    <property type="match status" value="1"/>
</dbReference>
<organism evidence="7 8">
    <name type="scientific">Yarrowia lipolytica (strain CLIB 122 / E 150)</name>
    <name type="common">Yeast</name>
    <name type="synonym">Candida lipolytica</name>
    <dbReference type="NCBI Taxonomy" id="284591"/>
    <lineage>
        <taxon>Eukaryota</taxon>
        <taxon>Fungi</taxon>
        <taxon>Dikarya</taxon>
        <taxon>Ascomycota</taxon>
        <taxon>Saccharomycotina</taxon>
        <taxon>Dipodascomycetes</taxon>
        <taxon>Dipodascales</taxon>
        <taxon>Dipodascales incertae sedis</taxon>
        <taxon>Yarrowia</taxon>
    </lineage>
</organism>
<dbReference type="Pfam" id="PF00171">
    <property type="entry name" value="Aldedh"/>
    <property type="match status" value="1"/>
</dbReference>
<evidence type="ECO:0000313" key="7">
    <source>
        <dbReference type="EMBL" id="CAG80743.1"/>
    </source>
</evidence>
<evidence type="ECO:0000256" key="3">
    <source>
        <dbReference type="ARBA" id="ARBA00023027"/>
    </source>
</evidence>
<comment type="similarity">
    <text evidence="1 5">Belongs to the aldehyde dehydrogenase family.</text>
</comment>
<dbReference type="SUPFAM" id="SSF53720">
    <property type="entry name" value="ALDH-like"/>
    <property type="match status" value="1"/>
</dbReference>
<dbReference type="AlphaFoldDB" id="Q6C9V7"/>
<dbReference type="KEGG" id="yli:2910948"/>
<dbReference type="FunFam" id="3.40.309.10:FF:000012">
    <property type="entry name" value="Betaine aldehyde dehydrogenase"/>
    <property type="match status" value="1"/>
</dbReference>
<evidence type="ECO:0000313" key="8">
    <source>
        <dbReference type="Proteomes" id="UP000001300"/>
    </source>
</evidence>
<dbReference type="PANTHER" id="PTHR43720:SF2">
    <property type="entry name" value="2-AMINOMUCONIC SEMIALDEHYDE DEHYDROGENASE"/>
    <property type="match status" value="1"/>
</dbReference>
<accession>Q6C9V7</accession>
<dbReference type="InterPro" id="IPR016162">
    <property type="entry name" value="Ald_DH_N"/>
</dbReference>
<sequence length="491" mass="53205">MQVTLPDGKSYDQPTKLFINNEWVDGHGGSIESVNPATEQVICSVEAADESDVDKAVQAARNCYENVWRKVTGAERAQLMRKLADLVEKNKDLLTSIEAADSGKPKYGNCDGDVDELIYVLRYYSGLAEKAGNGVTISTSNEKFAYTIHEPYGVCGQIIPWNYPIAMAAWKLGPCLAAGNVLVMKLSEYTPLSMLVICNLVKEAGFPPGVVNVVNGYGAKAGNRLAEHPDVDKIAFTGSTATGRSVMKAATGNMKAVTMELGGKSPLLIFDDCDLAKAIEWAHIGIMYNMGQVCSATSRILVQEGIADKFVEGFIKQCNEASILGCPLDQKTSHGPQVNKIQYEKVLGYIEKGKAEGAKCILGGEAAPQNGKGYFIKPTAFTNVNKDMTIWKEEIFGPVVVIDTFKTEEEAIAKANDTPYGLAAALFTENIRRAHRVVKELRAGQVWVNSDNDSDPRVPFGGVKQSGIGRELGEYGLSIYTQAKAVHINLD</sequence>
<dbReference type="STRING" id="284591.Q6C9V7"/>
<keyword evidence="2 5" id="KW-0560">Oxidoreductase</keyword>